<feature type="domain" description="TonB-dependent receptor plug" evidence="2">
    <location>
        <begin position="116"/>
        <end position="227"/>
    </location>
</feature>
<evidence type="ECO:0000256" key="1">
    <source>
        <dbReference type="SAM" id="SignalP"/>
    </source>
</evidence>
<dbReference type="Pfam" id="PF13715">
    <property type="entry name" value="CarbopepD_reg_2"/>
    <property type="match status" value="1"/>
</dbReference>
<dbReference type="NCBIfam" id="TIGR04056">
    <property type="entry name" value="OMP_RagA_SusC"/>
    <property type="match status" value="1"/>
</dbReference>
<dbReference type="Gene3D" id="2.60.40.1120">
    <property type="entry name" value="Carboxypeptidase-like, regulatory domain"/>
    <property type="match status" value="1"/>
</dbReference>
<sequence length="1088" mass="118889">MRRILLFFSVLFLISSAVMAQTRTVSGVVTGEKGETLPGVTIQVKGSNTATTTDIDGKYSIKVTDMQSVVLTVKYIGYAYQERAVPANERNADFKLQPVASNLNEVVVVGYGEQKKISLTGAVANIDVKKIEDLPSLNLAASLVGQSPNVSVSTPSQRPGQGTNIVIRNPTSIVTNGKTGVSPLYVIDDQIRTAADFNLLDANEIDNISILKDAEAAIYGIQGANGVVLVRTKRGKQGAPKISFSSSVGTASARQLPKMMSGIQLATWLNDYNQTRVGQSLAAAGQPNAGQVQYIDANGYRNGVVTQKETAWYTPDELDYIANNSTNYLEQAFKTAWTEREAVAISGGTDKVTYYAGTDYVIQNSNFKGVNSNKWGLRASIEAKAAKGLTASLNLSSSSYNSRSYWYKYDSTSESLDNDVTSLNVVQPWSKYFIDGNPVAVNSSLSSGGGIDNINVFLFQNSDNYTSQRSNVMNVLGKLSYDVPFVKGLNLTGTLNENYNNGWGQQYGTSFNIYTYSGTGGNNHIPGGTITNVTLRKNGDRVFINSTYARAYQLDGIINYNRSFGKHNISFLGVYEQREDYNTALRGQADNVIIGGKDNINFTTGTTSANQASSIANNGYLSYIGRLNYSYADKYFVQLSTRIDGSTDFLPGRNYGYFPAASVGWVVSNETFMKKVTWLDLLKVRASVGLLGSNNSLKYQYDESYKFGTGSSGGAVFNEAARNYGILYNLALANPYITWDHTTKTNYGLDLAFLRNRLTTSVDYYWNHGYNLLQTISSAVPATVAANLPVQNSGIVNSFGWEISAGWRDKIGKDFTYSFSPFFAWSDNKQIARDQSVGNIGTPLDLIGKSSDVGTYGYQSAGIIRTKEQADAIIAQRTAAAGGDSKVLVNGLAIKDASGIYHLGMINFVDQNGDGIIDANDQVYLNKKNDNHYSLGLNWAVNYKSLSLAVVMGMSWGGINSIGSYDRIQQSSANPITENKPVYWADHWTPSNPDAKYPNPYYLDNIKTTSDFWFVSGFQWNINTINLGYSLPQKWASKIGMSSARLYAVGYNMFSLTNPYPNGFRDVQSGIQQYPAIRTVSVGLNATF</sequence>
<dbReference type="InterPro" id="IPR037066">
    <property type="entry name" value="Plug_dom_sf"/>
</dbReference>
<dbReference type="InterPro" id="IPR008969">
    <property type="entry name" value="CarboxyPept-like_regulatory"/>
</dbReference>
<dbReference type="NCBIfam" id="TIGR04057">
    <property type="entry name" value="SusC_RagA_signa"/>
    <property type="match status" value="1"/>
</dbReference>
<feature type="signal peptide" evidence="1">
    <location>
        <begin position="1"/>
        <end position="20"/>
    </location>
</feature>
<proteinExistence type="predicted"/>
<dbReference type="Proteomes" id="UP000505355">
    <property type="component" value="Chromosome"/>
</dbReference>
<feature type="chain" id="PRO_5028813731" evidence="1">
    <location>
        <begin position="21"/>
        <end position="1088"/>
    </location>
</feature>
<gene>
    <name evidence="3" type="ORF">HQ865_01645</name>
</gene>
<reference evidence="3 4" key="1">
    <citation type="submission" date="2020-05" db="EMBL/GenBank/DDBJ databases">
        <title>Mucilaginibacter mali sp. nov.</title>
        <authorList>
            <person name="Kim H.S."/>
            <person name="Lee K.C."/>
            <person name="Suh M.K."/>
            <person name="Kim J.-S."/>
            <person name="Han K.-I."/>
            <person name="Eom M.K."/>
            <person name="Shin Y.K."/>
            <person name="Lee J.-S."/>
        </authorList>
    </citation>
    <scope>NUCLEOTIDE SEQUENCE [LARGE SCALE GENOMIC DNA]</scope>
    <source>
        <strain evidence="3 4">G2-14</strain>
    </source>
</reference>
<dbReference type="InterPro" id="IPR023997">
    <property type="entry name" value="TonB-dep_OMP_SusC/RagA_CS"/>
</dbReference>
<dbReference type="InterPro" id="IPR012910">
    <property type="entry name" value="Plug_dom"/>
</dbReference>
<accession>A0A7D4TSQ4</accession>
<organism evidence="3 4">
    <name type="scientific">Mucilaginibacter mali</name>
    <dbReference type="NCBI Taxonomy" id="2740462"/>
    <lineage>
        <taxon>Bacteria</taxon>
        <taxon>Pseudomonadati</taxon>
        <taxon>Bacteroidota</taxon>
        <taxon>Sphingobacteriia</taxon>
        <taxon>Sphingobacteriales</taxon>
        <taxon>Sphingobacteriaceae</taxon>
        <taxon>Mucilaginibacter</taxon>
    </lineage>
</organism>
<dbReference type="Gene3D" id="2.170.130.10">
    <property type="entry name" value="TonB-dependent receptor, plug domain"/>
    <property type="match status" value="1"/>
</dbReference>
<name>A0A7D4TSQ4_9SPHI</name>
<dbReference type="SUPFAM" id="SSF56935">
    <property type="entry name" value="Porins"/>
    <property type="match status" value="1"/>
</dbReference>
<dbReference type="KEGG" id="mmab:HQ865_01645"/>
<evidence type="ECO:0000313" key="3">
    <source>
        <dbReference type="EMBL" id="QKJ28515.1"/>
    </source>
</evidence>
<keyword evidence="4" id="KW-1185">Reference proteome</keyword>
<evidence type="ECO:0000259" key="2">
    <source>
        <dbReference type="Pfam" id="PF07715"/>
    </source>
</evidence>
<dbReference type="AlphaFoldDB" id="A0A7D4TSQ4"/>
<protein>
    <submittedName>
        <fullName evidence="3">SusC/RagA family TonB-linked outer membrane protein</fullName>
    </submittedName>
</protein>
<keyword evidence="1" id="KW-0732">Signal</keyword>
<dbReference type="InterPro" id="IPR023996">
    <property type="entry name" value="TonB-dep_OMP_SusC/RagA"/>
</dbReference>
<dbReference type="SUPFAM" id="SSF49464">
    <property type="entry name" value="Carboxypeptidase regulatory domain-like"/>
    <property type="match status" value="1"/>
</dbReference>
<dbReference type="RefSeq" id="WP_173413217.1">
    <property type="nucleotide sequence ID" value="NZ_CP054139.1"/>
</dbReference>
<evidence type="ECO:0000313" key="4">
    <source>
        <dbReference type="Proteomes" id="UP000505355"/>
    </source>
</evidence>
<dbReference type="EMBL" id="CP054139">
    <property type="protein sequence ID" value="QKJ28515.1"/>
    <property type="molecule type" value="Genomic_DNA"/>
</dbReference>
<dbReference type="Pfam" id="PF07715">
    <property type="entry name" value="Plug"/>
    <property type="match status" value="1"/>
</dbReference>